<evidence type="ECO:0000313" key="2">
    <source>
        <dbReference type="Proteomes" id="UP000499080"/>
    </source>
</evidence>
<organism evidence="1 2">
    <name type="scientific">Araneus ventricosus</name>
    <name type="common">Orbweaver spider</name>
    <name type="synonym">Epeira ventricosa</name>
    <dbReference type="NCBI Taxonomy" id="182803"/>
    <lineage>
        <taxon>Eukaryota</taxon>
        <taxon>Metazoa</taxon>
        <taxon>Ecdysozoa</taxon>
        <taxon>Arthropoda</taxon>
        <taxon>Chelicerata</taxon>
        <taxon>Arachnida</taxon>
        <taxon>Araneae</taxon>
        <taxon>Araneomorphae</taxon>
        <taxon>Entelegynae</taxon>
        <taxon>Araneoidea</taxon>
        <taxon>Araneidae</taxon>
        <taxon>Araneus</taxon>
    </lineage>
</organism>
<sequence length="191" mass="22289">SVTTDGIQLFVQEAIAYVFSFRGIVDCVLPISIQELKVKIPQQIYFHEYIGLAINHQCAIDDTFRFAEEEGFVVDLWLQLPVVEARKQAELYLEVVRAKTRPVNLSIIHVLAFAAFLSRLAKQAVRNDLVTVIIWRVVHEFVSRFPLEWIYYDARQWAMAYNVRHFEIHNKLIEEDPFEESKPEYSQFAGP</sequence>
<protein>
    <submittedName>
        <fullName evidence="1">Uncharacterized protein</fullName>
    </submittedName>
</protein>
<name>A0A4Y2FNJ1_ARAVE</name>
<gene>
    <name evidence="1" type="ORF">AVEN_3612_1</name>
</gene>
<accession>A0A4Y2FNJ1</accession>
<keyword evidence="2" id="KW-1185">Reference proteome</keyword>
<reference evidence="1 2" key="1">
    <citation type="journal article" date="2019" name="Sci. Rep.">
        <title>Orb-weaving spider Araneus ventricosus genome elucidates the spidroin gene catalogue.</title>
        <authorList>
            <person name="Kono N."/>
            <person name="Nakamura H."/>
            <person name="Ohtoshi R."/>
            <person name="Moran D.A.P."/>
            <person name="Shinohara A."/>
            <person name="Yoshida Y."/>
            <person name="Fujiwara M."/>
            <person name="Mori M."/>
            <person name="Tomita M."/>
            <person name="Arakawa K."/>
        </authorList>
    </citation>
    <scope>NUCLEOTIDE SEQUENCE [LARGE SCALE GENOMIC DNA]</scope>
</reference>
<dbReference type="Proteomes" id="UP000499080">
    <property type="component" value="Unassembled WGS sequence"/>
</dbReference>
<evidence type="ECO:0000313" key="1">
    <source>
        <dbReference type="EMBL" id="GBM42068.1"/>
    </source>
</evidence>
<proteinExistence type="predicted"/>
<dbReference type="EMBL" id="BGPR01096453">
    <property type="protein sequence ID" value="GBM42068.1"/>
    <property type="molecule type" value="Genomic_DNA"/>
</dbReference>
<dbReference type="AlphaFoldDB" id="A0A4Y2FNJ1"/>
<feature type="non-terminal residue" evidence="1">
    <location>
        <position position="1"/>
    </location>
</feature>
<comment type="caution">
    <text evidence="1">The sequence shown here is derived from an EMBL/GenBank/DDBJ whole genome shotgun (WGS) entry which is preliminary data.</text>
</comment>